<dbReference type="InterPro" id="IPR002575">
    <property type="entry name" value="Aminoglycoside_PTrfase"/>
</dbReference>
<sequence length="378" mass="42891">MILPEWYHSSLTRRLEMGKGDNQLLDEVNEAIRRHFPNKSIADITQDRVGQTHLNCAVTFSDGEKVFYRTYNSEGPSGNQRDIYFGDPVSLGREIAIMKLLKQTKIPVPNVLARGEGAFGEYAIVSFMKGVYFAEYLAMRNHEPQVFLNALEKIGYTLASTRNVRFSRFGSIQDGGIVHGGHEHFEDRLRDILSRHARNPYIQAYFKDEEWEELELHIARKLAHQSREEVFSTPQLVIFDLHARNFFVHPDGPDEGDLRGVFDVELAQAAPPALEWACMNVALFPLYGMKFFRKAKDAFLKGYASGGGNATENPALEEASLLNHALSAVSIYHDKKDGIRDTWSDAFKRWSLEIACGEYNPAFVVNLTRCLTKIPNLD</sequence>
<dbReference type="InterPro" id="IPR051678">
    <property type="entry name" value="AGP_Transferase"/>
</dbReference>
<dbReference type="PANTHER" id="PTHR21310:SF15">
    <property type="entry name" value="AMINOGLYCOSIDE PHOSPHOTRANSFERASE DOMAIN-CONTAINING PROTEIN"/>
    <property type="match status" value="1"/>
</dbReference>
<feature type="domain" description="Aminoglycoside phosphotransferase" evidence="1">
    <location>
        <begin position="88"/>
        <end position="308"/>
    </location>
</feature>
<accession>A0A2M6WIE5</accession>
<dbReference type="EMBL" id="PFBA01000014">
    <property type="protein sequence ID" value="PIT92558.1"/>
    <property type="molecule type" value="Genomic_DNA"/>
</dbReference>
<dbReference type="PANTHER" id="PTHR21310">
    <property type="entry name" value="AMINOGLYCOSIDE PHOSPHOTRANSFERASE-RELATED-RELATED"/>
    <property type="match status" value="1"/>
</dbReference>
<evidence type="ECO:0000259" key="1">
    <source>
        <dbReference type="Pfam" id="PF01636"/>
    </source>
</evidence>
<evidence type="ECO:0000313" key="2">
    <source>
        <dbReference type="EMBL" id="PIT92558.1"/>
    </source>
</evidence>
<dbReference type="Gene3D" id="3.30.200.150">
    <property type="match status" value="1"/>
</dbReference>
<proteinExistence type="predicted"/>
<dbReference type="SUPFAM" id="SSF56112">
    <property type="entry name" value="Protein kinase-like (PK-like)"/>
    <property type="match status" value="1"/>
</dbReference>
<organism evidence="2 3">
    <name type="scientific">Candidatus Harrisonbacteria bacterium CG10_big_fil_rev_8_21_14_0_10_42_17</name>
    <dbReference type="NCBI Taxonomy" id="1974584"/>
    <lineage>
        <taxon>Bacteria</taxon>
        <taxon>Candidatus Harrisoniibacteriota</taxon>
    </lineage>
</organism>
<reference evidence="3" key="1">
    <citation type="submission" date="2017-09" db="EMBL/GenBank/DDBJ databases">
        <title>Depth-based differentiation of microbial function through sediment-hosted aquifers and enrichment of novel symbionts in the deep terrestrial subsurface.</title>
        <authorList>
            <person name="Probst A.J."/>
            <person name="Ladd B."/>
            <person name="Jarett J.K."/>
            <person name="Geller-Mcgrath D.E."/>
            <person name="Sieber C.M.K."/>
            <person name="Emerson J.B."/>
            <person name="Anantharaman K."/>
            <person name="Thomas B.C."/>
            <person name="Malmstrom R."/>
            <person name="Stieglmeier M."/>
            <person name="Klingl A."/>
            <person name="Woyke T."/>
            <person name="Ryan C.M."/>
            <person name="Banfield J.F."/>
        </authorList>
    </citation>
    <scope>NUCLEOTIDE SEQUENCE [LARGE SCALE GENOMIC DNA]</scope>
</reference>
<name>A0A2M6WIE5_9BACT</name>
<dbReference type="AlphaFoldDB" id="A0A2M6WIE5"/>
<gene>
    <name evidence="2" type="ORF">COU08_01695</name>
</gene>
<dbReference type="Proteomes" id="UP000228635">
    <property type="component" value="Unassembled WGS sequence"/>
</dbReference>
<dbReference type="InterPro" id="IPR011009">
    <property type="entry name" value="Kinase-like_dom_sf"/>
</dbReference>
<protein>
    <recommendedName>
        <fullName evidence="1">Aminoglycoside phosphotransferase domain-containing protein</fullName>
    </recommendedName>
</protein>
<dbReference type="Gene3D" id="3.90.1200.10">
    <property type="match status" value="1"/>
</dbReference>
<evidence type="ECO:0000313" key="3">
    <source>
        <dbReference type="Proteomes" id="UP000228635"/>
    </source>
</evidence>
<dbReference type="Pfam" id="PF01636">
    <property type="entry name" value="APH"/>
    <property type="match status" value="1"/>
</dbReference>
<comment type="caution">
    <text evidence="2">The sequence shown here is derived from an EMBL/GenBank/DDBJ whole genome shotgun (WGS) entry which is preliminary data.</text>
</comment>